<reference evidence="5 9" key="3">
    <citation type="submission" date="2023-10" db="EMBL/GenBank/DDBJ databases">
        <title>Pseudomonas otitidis isolated from a paediatric patient with cystic fibrosis in Chile.</title>
        <authorList>
            <person name="Amsteins-Romero L."/>
            <person name="Opazo-Capurro A."/>
            <person name="Matus-Kohler M."/>
            <person name="Gonzalez-Rocha G."/>
        </authorList>
    </citation>
    <scope>NUCLEOTIDE SEQUENCE [LARGE SCALE GENOMIC DNA]</scope>
    <source>
        <strain evidence="5 9">P-714</strain>
    </source>
</reference>
<evidence type="ECO:0000259" key="3">
    <source>
        <dbReference type="Pfam" id="PF05618"/>
    </source>
</evidence>
<dbReference type="SUPFAM" id="SSF50630">
    <property type="entry name" value="Acid proteases"/>
    <property type="match status" value="1"/>
</dbReference>
<dbReference type="GO" id="GO:0008233">
    <property type="term" value="F:peptidase activity"/>
    <property type="evidence" value="ECO:0007669"/>
    <property type="project" value="UniProtKB-KW"/>
</dbReference>
<keyword evidence="9" id="KW-1185">Reference proteome</keyword>
<proteinExistence type="predicted"/>
<dbReference type="EMBL" id="JAWJUL010000006">
    <property type="protein sequence ID" value="MDV3438273.1"/>
    <property type="molecule type" value="Genomic_DNA"/>
</dbReference>
<dbReference type="EMBL" id="AP022642">
    <property type="protein sequence ID" value="BCA26515.1"/>
    <property type="molecule type" value="Genomic_DNA"/>
</dbReference>
<evidence type="ECO:0000256" key="2">
    <source>
        <dbReference type="SAM" id="SignalP"/>
    </source>
</evidence>
<feature type="domain" description="Retropepsin-like aspartic endopeptidase" evidence="3">
    <location>
        <begin position="24"/>
        <end position="169"/>
    </location>
</feature>
<evidence type="ECO:0000256" key="1">
    <source>
        <dbReference type="SAM" id="MobiDB-lite"/>
    </source>
</evidence>
<dbReference type="PANTHER" id="PTHR38037">
    <property type="entry name" value="ZN_PROTEASE DOMAIN-CONTAINING PROTEIN"/>
    <property type="match status" value="1"/>
</dbReference>
<dbReference type="GO" id="GO:0006508">
    <property type="term" value="P:proteolysis"/>
    <property type="evidence" value="ECO:0007669"/>
    <property type="project" value="UniProtKB-KW"/>
</dbReference>
<feature type="region of interest" description="Disordered" evidence="1">
    <location>
        <begin position="94"/>
        <end position="115"/>
    </location>
</feature>
<dbReference type="RefSeq" id="WP_074967329.1">
    <property type="nucleotide sequence ID" value="NZ_AP022642.1"/>
</dbReference>
<evidence type="ECO:0000313" key="5">
    <source>
        <dbReference type="EMBL" id="MDV3438273.1"/>
    </source>
</evidence>
<dbReference type="STRING" id="319939.SAMN05216263_101376"/>
<gene>
    <name evidence="6" type="ORF">GO594_29870</name>
    <name evidence="4" type="ORF">PtoMrB4_04920</name>
    <name evidence="5" type="ORF">R0G64_02380</name>
</gene>
<sequence length="172" mass="19567">MKPLLALLTLLALPVFAAEEPDLYGRYEYIRLPEIGQTLKAKMDTGALTASLSAKDIERFKRDGEEWVRFRLATKDADDTLYEHRLARISKIKTRAEEAGDEEDDEREKADPSKRPVIELEMCLGDTKRTVEVNLTDRSSFNYPLLIGAKALREFRAAIYPGRKYTAGKPQC</sequence>
<dbReference type="PANTHER" id="PTHR38037:SF2">
    <property type="entry name" value="ATP-DEPENDENT ZINC PROTEASE DOMAIN-CONTAINING PROTEIN-RELATED"/>
    <property type="match status" value="1"/>
</dbReference>
<dbReference type="Proteomes" id="UP000501237">
    <property type="component" value="Chromosome"/>
</dbReference>
<keyword evidence="2" id="KW-0732">Signal</keyword>
<keyword evidence="6" id="KW-0645">Protease</keyword>
<feature type="chain" id="PRO_5044559291" evidence="2">
    <location>
        <begin position="18"/>
        <end position="172"/>
    </location>
</feature>
<evidence type="ECO:0000313" key="7">
    <source>
        <dbReference type="Proteomes" id="UP000461288"/>
    </source>
</evidence>
<evidence type="ECO:0000313" key="4">
    <source>
        <dbReference type="EMBL" id="BCA26515.1"/>
    </source>
</evidence>
<dbReference type="InterPro" id="IPR021109">
    <property type="entry name" value="Peptidase_aspartic_dom_sf"/>
</dbReference>
<protein>
    <submittedName>
        <fullName evidence="6">ATP-dependent zinc protease</fullName>
    </submittedName>
</protein>
<dbReference type="Proteomes" id="UP000461288">
    <property type="component" value="Unassembled WGS sequence"/>
</dbReference>
<keyword evidence="6" id="KW-0378">Hydrolase</keyword>
<evidence type="ECO:0000313" key="9">
    <source>
        <dbReference type="Proteomes" id="UP001273935"/>
    </source>
</evidence>
<dbReference type="KEGG" id="poj:PtoMrB4_04920"/>
<accession>A0A1I0SNN6</accession>
<dbReference type="Pfam" id="PF05618">
    <property type="entry name" value="Zn_protease"/>
    <property type="match status" value="1"/>
</dbReference>
<dbReference type="AlphaFoldDB" id="A0A1I0SNN6"/>
<feature type="signal peptide" evidence="2">
    <location>
        <begin position="1"/>
        <end position="17"/>
    </location>
</feature>
<dbReference type="EMBL" id="WTFN01000174">
    <property type="protein sequence ID" value="MWK60202.1"/>
    <property type="molecule type" value="Genomic_DNA"/>
</dbReference>
<evidence type="ECO:0000313" key="6">
    <source>
        <dbReference type="EMBL" id="MWK60202.1"/>
    </source>
</evidence>
<evidence type="ECO:0000313" key="8">
    <source>
        <dbReference type="Proteomes" id="UP000501237"/>
    </source>
</evidence>
<dbReference type="Gene3D" id="2.40.70.10">
    <property type="entry name" value="Acid Proteases"/>
    <property type="match status" value="1"/>
</dbReference>
<dbReference type="InterPro" id="IPR008503">
    <property type="entry name" value="Asp_endopeptidase"/>
</dbReference>
<name>A0A1I0SNN6_9GAMM</name>
<organism evidence="6 7">
    <name type="scientific">Metapseudomonas otitidis</name>
    <dbReference type="NCBI Taxonomy" id="319939"/>
    <lineage>
        <taxon>Bacteria</taxon>
        <taxon>Pseudomonadati</taxon>
        <taxon>Pseudomonadota</taxon>
        <taxon>Gammaproteobacteria</taxon>
        <taxon>Pseudomonadales</taxon>
        <taxon>Pseudomonadaceae</taxon>
        <taxon>Metapseudomonas</taxon>
    </lineage>
</organism>
<reference evidence="6 7" key="1">
    <citation type="submission" date="2019-12" db="EMBL/GenBank/DDBJ databases">
        <title>Draft genome sequence of Pseudomonas otitidis recovered from a chicken carcass.</title>
        <authorList>
            <person name="Vieira T.R."/>
            <person name="Oliviera E.F.C."/>
            <person name="Silva N.M.V."/>
            <person name="Sambrano G.E."/>
            <person name="Cibulski S.P."/>
            <person name="Cardoso M.R.I."/>
        </authorList>
    </citation>
    <scope>NUCLEOTIDE SEQUENCE [LARGE SCALE GENOMIC DNA]</scope>
    <source>
        <strain evidence="6 7">25_K</strain>
    </source>
</reference>
<dbReference type="Proteomes" id="UP001273935">
    <property type="component" value="Unassembled WGS sequence"/>
</dbReference>
<dbReference type="GeneID" id="57395701"/>
<reference evidence="4 8" key="2">
    <citation type="journal article" date="2020" name="Microbiol. Resour. Announc.">
        <title>Complete genome sequence of Pseudomonas otitidis strain MrB4, isolated from Lake Biwa in Japan.</title>
        <authorList>
            <person name="Miyazaki K."/>
            <person name="Hase E."/>
            <person name="Maruya T."/>
        </authorList>
    </citation>
    <scope>NUCLEOTIDE SEQUENCE [LARGE SCALE GENOMIC DNA]</scope>
    <source>
        <strain evidence="4 8">MrB4</strain>
    </source>
</reference>